<name>A0A2T7PM09_POMCA</name>
<evidence type="ECO:0000256" key="1">
    <source>
        <dbReference type="SAM" id="MobiDB-lite"/>
    </source>
</evidence>
<sequence length="167" mass="18477">MQRVPRYGCQGLSASVSQNMSPEGRLAMLASRKESRKAGQKIQPKAHKTASTPTTSAEVTQNVNPFDPKLSGLLDGYITSMSCVCQRVLGGGDRLHNALEVVEIVRHRDCDEEDNNNNDSDHSDDDDEEVIQRKANLSSLERCLVWVELHQFVHDRNHQSSATCSGS</sequence>
<dbReference type="AlphaFoldDB" id="A0A2T7PM09"/>
<feature type="region of interest" description="Disordered" evidence="1">
    <location>
        <begin position="32"/>
        <end position="59"/>
    </location>
</feature>
<proteinExistence type="predicted"/>
<evidence type="ECO:0000313" key="2">
    <source>
        <dbReference type="EMBL" id="PVD34459.1"/>
    </source>
</evidence>
<protein>
    <submittedName>
        <fullName evidence="2">Uncharacterized protein</fullName>
    </submittedName>
</protein>
<feature type="compositionally biased region" description="Basic residues" evidence="1">
    <location>
        <begin position="38"/>
        <end position="48"/>
    </location>
</feature>
<feature type="region of interest" description="Disordered" evidence="1">
    <location>
        <begin position="110"/>
        <end position="129"/>
    </location>
</feature>
<feature type="compositionally biased region" description="Acidic residues" evidence="1">
    <location>
        <begin position="111"/>
        <end position="129"/>
    </location>
</feature>
<keyword evidence="3" id="KW-1185">Reference proteome</keyword>
<evidence type="ECO:0000313" key="3">
    <source>
        <dbReference type="Proteomes" id="UP000245119"/>
    </source>
</evidence>
<reference evidence="2 3" key="1">
    <citation type="submission" date="2018-04" db="EMBL/GenBank/DDBJ databases">
        <title>The genome of golden apple snail Pomacea canaliculata provides insight into stress tolerance and invasive adaptation.</title>
        <authorList>
            <person name="Liu C."/>
            <person name="Liu B."/>
            <person name="Ren Y."/>
            <person name="Zhang Y."/>
            <person name="Wang H."/>
            <person name="Li S."/>
            <person name="Jiang F."/>
            <person name="Yin L."/>
            <person name="Zhang G."/>
            <person name="Qian W."/>
            <person name="Fan W."/>
        </authorList>
    </citation>
    <scope>NUCLEOTIDE SEQUENCE [LARGE SCALE GENOMIC DNA]</scope>
    <source>
        <strain evidence="2">SZHN2017</strain>
        <tissue evidence="2">Muscle</tissue>
    </source>
</reference>
<organism evidence="2 3">
    <name type="scientific">Pomacea canaliculata</name>
    <name type="common">Golden apple snail</name>
    <dbReference type="NCBI Taxonomy" id="400727"/>
    <lineage>
        <taxon>Eukaryota</taxon>
        <taxon>Metazoa</taxon>
        <taxon>Spiralia</taxon>
        <taxon>Lophotrochozoa</taxon>
        <taxon>Mollusca</taxon>
        <taxon>Gastropoda</taxon>
        <taxon>Caenogastropoda</taxon>
        <taxon>Architaenioglossa</taxon>
        <taxon>Ampullarioidea</taxon>
        <taxon>Ampullariidae</taxon>
        <taxon>Pomacea</taxon>
    </lineage>
</organism>
<comment type="caution">
    <text evidence="2">The sequence shown here is derived from an EMBL/GenBank/DDBJ whole genome shotgun (WGS) entry which is preliminary data.</text>
</comment>
<gene>
    <name evidence="2" type="ORF">C0Q70_05734</name>
</gene>
<dbReference type="EMBL" id="PZQS01000003">
    <property type="protein sequence ID" value="PVD34459.1"/>
    <property type="molecule type" value="Genomic_DNA"/>
</dbReference>
<dbReference type="Proteomes" id="UP000245119">
    <property type="component" value="Linkage Group LG3"/>
</dbReference>
<feature type="compositionally biased region" description="Polar residues" evidence="1">
    <location>
        <begin position="49"/>
        <end position="59"/>
    </location>
</feature>
<accession>A0A2T7PM09</accession>